<proteinExistence type="predicted"/>
<evidence type="ECO:0000256" key="1">
    <source>
        <dbReference type="SAM" id="MobiDB-lite"/>
    </source>
</evidence>
<feature type="region of interest" description="Disordered" evidence="1">
    <location>
        <begin position="34"/>
        <end position="56"/>
    </location>
</feature>
<reference evidence="2 3" key="1">
    <citation type="journal article" date="2013" name="PLoS ONE">
        <title>Predicting the Proteins of Angomonas deanei, Strigomonas culicis and Their Respective Endosymbionts Reveals New Aspects of the Trypanosomatidae Family.</title>
        <authorList>
            <person name="Motta M.C."/>
            <person name="Martins A.C."/>
            <person name="de Souza S.S."/>
            <person name="Catta-Preta C.M."/>
            <person name="Silva R."/>
            <person name="Klein C.C."/>
            <person name="de Almeida L.G."/>
            <person name="de Lima Cunha O."/>
            <person name="Ciapina L.P."/>
            <person name="Brocchi M."/>
            <person name="Colabardini A.C."/>
            <person name="de Araujo Lima B."/>
            <person name="Machado C.R."/>
            <person name="de Almeida Soares C.M."/>
            <person name="Probst C.M."/>
            <person name="de Menezes C.B."/>
            <person name="Thompson C.E."/>
            <person name="Bartholomeu D.C."/>
            <person name="Gradia D.F."/>
            <person name="Pavoni D.P."/>
            <person name="Grisard E.C."/>
            <person name="Fantinatti-Garboggini F."/>
            <person name="Marchini F.K."/>
            <person name="Rodrigues-Luiz G.F."/>
            <person name="Wagner G."/>
            <person name="Goldman G.H."/>
            <person name="Fietto J.L."/>
            <person name="Elias M.C."/>
            <person name="Goldman M.H."/>
            <person name="Sagot M.F."/>
            <person name="Pereira M."/>
            <person name="Stoco P.H."/>
            <person name="de Mendonca-Neto R.P."/>
            <person name="Teixeira S.M."/>
            <person name="Maciel T.E."/>
            <person name="de Oliveira Mendes T.A."/>
            <person name="Urmenyi T.P."/>
            <person name="de Souza W."/>
            <person name="Schenkman S."/>
            <person name="de Vasconcelos A.T."/>
        </authorList>
    </citation>
    <scope>NUCLEOTIDE SEQUENCE [LARGE SCALE GENOMIC DNA]</scope>
</reference>
<accession>S9UMF6</accession>
<protein>
    <submittedName>
        <fullName evidence="2">Ankyrin repeat domain 9</fullName>
    </submittedName>
</protein>
<evidence type="ECO:0000313" key="2">
    <source>
        <dbReference type="EMBL" id="EPY15896.1"/>
    </source>
</evidence>
<keyword evidence="3" id="KW-1185">Reference proteome</keyword>
<dbReference type="AlphaFoldDB" id="S9UMF6"/>
<organism evidence="2 3">
    <name type="scientific">Strigomonas culicis</name>
    <dbReference type="NCBI Taxonomy" id="28005"/>
    <lineage>
        <taxon>Eukaryota</taxon>
        <taxon>Discoba</taxon>
        <taxon>Euglenozoa</taxon>
        <taxon>Kinetoplastea</taxon>
        <taxon>Metakinetoplastina</taxon>
        <taxon>Trypanosomatida</taxon>
        <taxon>Trypanosomatidae</taxon>
        <taxon>Strigomonadinae</taxon>
        <taxon>Strigomonas</taxon>
    </lineage>
</organism>
<gene>
    <name evidence="2" type="ORF">STCU_11688</name>
</gene>
<dbReference type="EMBL" id="ATMH01011677">
    <property type="protein sequence ID" value="EPY15896.1"/>
    <property type="molecule type" value="Genomic_DNA"/>
</dbReference>
<evidence type="ECO:0000313" key="3">
    <source>
        <dbReference type="Proteomes" id="UP000015354"/>
    </source>
</evidence>
<comment type="caution">
    <text evidence="2">The sequence shown here is derived from an EMBL/GenBank/DDBJ whole genome shotgun (WGS) entry which is preliminary data.</text>
</comment>
<name>S9UMF6_9TRYP</name>
<dbReference type="Proteomes" id="UP000015354">
    <property type="component" value="Unassembled WGS sequence"/>
</dbReference>
<sequence length="135" mass="14850">MCSLCCRPAWTSSASRSIWASRARPRRWPHRIPRTRRKIPSSPPATRGPTRTRRRPPTWCACRSGWSGAGRTLCCCTSAAPPVRRTRTCRGAPRPCSRSLCAWRTAPTSASSGSTGAWRATATCCRSPRWTACGC</sequence>